<gene>
    <name evidence="2" type="ORF">ACK3FC_08315</name>
</gene>
<dbReference type="EMBL" id="JBKAMQ010000002">
    <property type="protein sequence ID" value="MFN6507230.1"/>
    <property type="molecule type" value="Genomic_DNA"/>
</dbReference>
<dbReference type="RefSeq" id="WP_081087475.1">
    <property type="nucleotide sequence ID" value="NZ_CP064003.1"/>
</dbReference>
<dbReference type="Pfam" id="PF13310">
    <property type="entry name" value="Virulence_RhuM"/>
    <property type="match status" value="1"/>
</dbReference>
<dbReference type="Proteomes" id="UP001635788">
    <property type="component" value="Unassembled WGS sequence"/>
</dbReference>
<proteinExistence type="predicted"/>
<name>A0ABW9KTU0_XANCT</name>
<feature type="region of interest" description="Disordered" evidence="1">
    <location>
        <begin position="1"/>
        <end position="22"/>
    </location>
</feature>
<dbReference type="PANTHER" id="PTHR35810">
    <property type="entry name" value="CYTOPLASMIC PROTEIN-RELATED"/>
    <property type="match status" value="1"/>
</dbReference>
<accession>A0ABW9KTU0</accession>
<protein>
    <submittedName>
        <fullName evidence="2">Virulence RhuM family protein</fullName>
    </submittedName>
</protein>
<evidence type="ECO:0000313" key="2">
    <source>
        <dbReference type="EMBL" id="MFN6507230.1"/>
    </source>
</evidence>
<reference evidence="2 3" key="1">
    <citation type="submission" date="2024-12" db="EMBL/GenBank/DDBJ databases">
        <authorList>
            <person name="Alaofin S."/>
            <person name="Velasco D."/>
            <person name="Li D."/>
            <person name="Baldwin T."/>
            <person name="Liu Z."/>
            <person name="Schachterle J.K."/>
        </authorList>
    </citation>
    <scope>NUCLEOTIDE SEQUENCE [LARGE SCALE GENOMIC DNA]</scope>
    <source>
        <strain evidence="2 3">B1</strain>
    </source>
</reference>
<dbReference type="InterPro" id="IPR011204">
    <property type="entry name" value="Virulence_RhuM-like"/>
</dbReference>
<dbReference type="PIRSF" id="PIRSF015268">
    <property type="entry name" value="Virulence_RhuM"/>
    <property type="match status" value="1"/>
</dbReference>
<comment type="caution">
    <text evidence="2">The sequence shown here is derived from an EMBL/GenBank/DDBJ whole genome shotgun (WGS) entry which is preliminary data.</text>
</comment>
<sequence>MRKHTPTERPTPSATAEADRATNTHGELVLYATDDGTARFYLRAENGSVWLSQLELAALFQTTKQNISLHVKNIFSDNELQETSVVKEDLTPAADGKRYRTQLYNLDMILAIGYRVKSPRGTQFRQWATTHLKEYLVKGFVMDDERLKEPAGWDHFDELLERIRDIRVSEKRFYQKIRDLFALSVDYRDDDTATGQFFAMVQNKMLYAVTQKTAAQLVVERADPDQPNMALTGWKAGRVRKTDVIVAKNYLHAEEITQLNRITSMFLDYAEDRASQRQDLRMDDWRQYVDRFVEFNERPLLKDAGTVSHERMQQIVHERYAVFDAKRRKAEALAADVEDIEVLEAMEKSARKGGKHAKKKGPQDAS</sequence>
<evidence type="ECO:0000256" key="1">
    <source>
        <dbReference type="SAM" id="MobiDB-lite"/>
    </source>
</evidence>
<organism evidence="2 3">
    <name type="scientific">Xanthomonas translucens pv. translucens</name>
    <dbReference type="NCBI Taxonomy" id="134875"/>
    <lineage>
        <taxon>Bacteria</taxon>
        <taxon>Pseudomonadati</taxon>
        <taxon>Pseudomonadota</taxon>
        <taxon>Gammaproteobacteria</taxon>
        <taxon>Lysobacterales</taxon>
        <taxon>Lysobacteraceae</taxon>
        <taxon>Xanthomonas</taxon>
        <taxon>Xanthomonas translucens group</taxon>
    </lineage>
</organism>
<evidence type="ECO:0000313" key="3">
    <source>
        <dbReference type="Proteomes" id="UP001635788"/>
    </source>
</evidence>
<keyword evidence="3" id="KW-1185">Reference proteome</keyword>
<dbReference type="PANTHER" id="PTHR35810:SF1">
    <property type="entry name" value="CYTOPLASMIC PROTEIN"/>
    <property type="match status" value="1"/>
</dbReference>